<dbReference type="AlphaFoldDB" id="A0A2U1TQQ5"/>
<proteinExistence type="predicted"/>
<name>A0A2U1TQQ5_9GAMM</name>
<dbReference type="Proteomes" id="UP000245138">
    <property type="component" value="Unassembled WGS sequence"/>
</dbReference>
<organism evidence="2 3">
    <name type="scientific">Brenneria roseae subsp. americana</name>
    <dbReference type="NCBI Taxonomy" id="1508507"/>
    <lineage>
        <taxon>Bacteria</taxon>
        <taxon>Pseudomonadati</taxon>
        <taxon>Pseudomonadota</taxon>
        <taxon>Gammaproteobacteria</taxon>
        <taxon>Enterobacterales</taxon>
        <taxon>Pectobacteriaceae</taxon>
        <taxon>Brenneria</taxon>
    </lineage>
</organism>
<evidence type="ECO:0000313" key="2">
    <source>
        <dbReference type="EMBL" id="PWC11702.1"/>
    </source>
</evidence>
<feature type="transmembrane region" description="Helical" evidence="1">
    <location>
        <begin position="6"/>
        <end position="25"/>
    </location>
</feature>
<keyword evidence="1" id="KW-0812">Transmembrane</keyword>
<dbReference type="RefSeq" id="WP_109054752.1">
    <property type="nucleotide sequence ID" value="NZ_QDKJ01000009.1"/>
</dbReference>
<keyword evidence="3" id="KW-1185">Reference proteome</keyword>
<sequence>MEFYNWTELTTGFFVTFIILTAVKFRQLFKFWRNSFYTEIYSSFIEFLYRRKNLQRMSQSYWLKSQLGDHRICFQMARSHDDNDPQAYIVIMLSSGVYLLQIKNYIGEIIGKSVNDFSLIQADKDKSTGKMLTQVRKIENPIKLMNEFSAKWEALTGRACDTHKLIVFSDKSIIKIKNSLTKDVVITNRLKLFESIKNIHQEQLGKLSANEIEDIYTMFLTNVNDLT</sequence>
<comment type="caution">
    <text evidence="2">The sequence shown here is derived from an EMBL/GenBank/DDBJ whole genome shotgun (WGS) entry which is preliminary data.</text>
</comment>
<accession>A0A2U1TQQ5</accession>
<evidence type="ECO:0000256" key="1">
    <source>
        <dbReference type="SAM" id="Phobius"/>
    </source>
</evidence>
<keyword evidence="1" id="KW-1133">Transmembrane helix</keyword>
<gene>
    <name evidence="2" type="ORF">B4923_12795</name>
</gene>
<reference evidence="2 3" key="1">
    <citation type="submission" date="2018-04" db="EMBL/GenBank/DDBJ databases">
        <title>Brenneria corticis sp.nov.</title>
        <authorList>
            <person name="Li Y."/>
        </authorList>
    </citation>
    <scope>NUCLEOTIDE SEQUENCE [LARGE SCALE GENOMIC DNA]</scope>
    <source>
        <strain evidence="2 3">LMG 27715</strain>
    </source>
</reference>
<protein>
    <recommendedName>
        <fullName evidence="4">NERD domain-containing protein</fullName>
    </recommendedName>
</protein>
<evidence type="ECO:0000313" key="3">
    <source>
        <dbReference type="Proteomes" id="UP000245138"/>
    </source>
</evidence>
<keyword evidence="1" id="KW-0472">Membrane</keyword>
<evidence type="ECO:0008006" key="4">
    <source>
        <dbReference type="Google" id="ProtNLM"/>
    </source>
</evidence>
<dbReference type="OrthoDB" id="9554279at2"/>
<dbReference type="EMBL" id="QDKJ01000009">
    <property type="protein sequence ID" value="PWC11702.1"/>
    <property type="molecule type" value="Genomic_DNA"/>
</dbReference>